<organism evidence="2 3">
    <name type="scientific">Streptococcus massiliensis</name>
    <dbReference type="NCBI Taxonomy" id="313439"/>
    <lineage>
        <taxon>Bacteria</taxon>
        <taxon>Bacillati</taxon>
        <taxon>Bacillota</taxon>
        <taxon>Bacilli</taxon>
        <taxon>Lactobacillales</taxon>
        <taxon>Streptococcaceae</taxon>
        <taxon>Streptococcus</taxon>
    </lineage>
</organism>
<protein>
    <submittedName>
        <fullName evidence="2">Hypothetical membrane protein</fullName>
    </submittedName>
</protein>
<dbReference type="InterPro" id="IPR010178">
    <property type="entry name" value="Lit"/>
</dbReference>
<keyword evidence="3" id="KW-1185">Reference proteome</keyword>
<evidence type="ECO:0000313" key="3">
    <source>
        <dbReference type="Proteomes" id="UP000254634"/>
    </source>
</evidence>
<name>A0A380KY29_9STRE</name>
<dbReference type="RefSeq" id="WP_018372410.1">
    <property type="nucleotide sequence ID" value="NZ_UHFR01000005.1"/>
</dbReference>
<evidence type="ECO:0000313" key="2">
    <source>
        <dbReference type="EMBL" id="SUN75846.1"/>
    </source>
</evidence>
<dbReference type="AlphaFoldDB" id="A0A380KY29"/>
<dbReference type="EMBL" id="UHFR01000005">
    <property type="protein sequence ID" value="SUN75846.1"/>
    <property type="molecule type" value="Genomic_DNA"/>
</dbReference>
<dbReference type="Proteomes" id="UP000254634">
    <property type="component" value="Unassembled WGS sequence"/>
</dbReference>
<evidence type="ECO:0000256" key="1">
    <source>
        <dbReference type="SAM" id="Phobius"/>
    </source>
</evidence>
<keyword evidence="1" id="KW-0812">Transmembrane</keyword>
<proteinExistence type="predicted"/>
<dbReference type="NCBIfam" id="TIGR01906">
    <property type="entry name" value="integ_TIGR01906"/>
    <property type="match status" value="1"/>
</dbReference>
<feature type="transmembrane region" description="Helical" evidence="1">
    <location>
        <begin position="12"/>
        <end position="30"/>
    </location>
</feature>
<reference evidence="2" key="1">
    <citation type="submission" date="2018-06" db="EMBL/GenBank/DDBJ databases">
        <authorList>
            <consortium name="Pathogen Informatics"/>
            <person name="Doyle S."/>
        </authorList>
    </citation>
    <scope>NUCLEOTIDE SEQUENCE [LARGE SCALE GENOMIC DNA]</scope>
    <source>
        <strain evidence="2">NCTC13765</strain>
    </source>
</reference>
<accession>A0A380KY29</accession>
<dbReference type="Pfam" id="PF07314">
    <property type="entry name" value="Lit"/>
    <property type="match status" value="1"/>
</dbReference>
<dbReference type="STRING" id="1123307.GCA_000380065_01695"/>
<keyword evidence="1" id="KW-0472">Membrane</keyword>
<gene>
    <name evidence="2" type="ORF">NCTC13765_00286</name>
</gene>
<feature type="transmembrane region" description="Helical" evidence="1">
    <location>
        <begin position="125"/>
        <end position="144"/>
    </location>
</feature>
<feature type="transmembrane region" description="Helical" evidence="1">
    <location>
        <begin position="89"/>
        <end position="113"/>
    </location>
</feature>
<dbReference type="OrthoDB" id="9813051at2"/>
<feature type="transmembrane region" description="Helical" evidence="1">
    <location>
        <begin position="179"/>
        <end position="201"/>
    </location>
</feature>
<sequence>MRIKGLFGLSMLWILSAAILATIYLAWIFYPLEISWLGLEKVVHLPATTISRNFEVLMDYLTNPVDWTLKMPNFPSSQNGLHHFQMVKYLFHVTQAIFIVTLPAFVHFCRTIIAKKYLHLFRHGLLFLICLPLLFGGMAFLVGFDQFFILFHKILFAGDSTWLFDPAVDPVIWILPENFFMHTFILFFLLFEGTLAGLYIVSWLEISRQKK</sequence>
<keyword evidence="1" id="KW-1133">Transmembrane helix</keyword>